<dbReference type="GO" id="GO:0005524">
    <property type="term" value="F:ATP binding"/>
    <property type="evidence" value="ECO:0007669"/>
    <property type="project" value="UniProtKB-KW"/>
</dbReference>
<dbReference type="SUPFAM" id="SSF52540">
    <property type="entry name" value="P-loop containing nucleoside triphosphate hydrolases"/>
    <property type="match status" value="1"/>
</dbReference>
<feature type="domain" description="AAA+ ATPase" evidence="5">
    <location>
        <begin position="88"/>
        <end position="224"/>
    </location>
</feature>
<dbReference type="Pfam" id="PF00004">
    <property type="entry name" value="AAA"/>
    <property type="match status" value="1"/>
</dbReference>
<reference evidence="7" key="2">
    <citation type="journal article" date="2016" name="Sci. Rep.">
        <title>Dictyocaulus viviparus genome, variome and transcriptome elucidate lungworm biology and support future intervention.</title>
        <authorList>
            <person name="McNulty S.N."/>
            <person name="Strube C."/>
            <person name="Rosa B.A."/>
            <person name="Martin J.C."/>
            <person name="Tyagi R."/>
            <person name="Choi Y.J."/>
            <person name="Wang Q."/>
            <person name="Hallsworth Pepin K."/>
            <person name="Zhang X."/>
            <person name="Ozersky P."/>
            <person name="Wilson R.K."/>
            <person name="Sternberg P.W."/>
            <person name="Gasser R.B."/>
            <person name="Mitreva M."/>
        </authorList>
    </citation>
    <scope>NUCLEOTIDE SEQUENCE [LARGE SCALE GENOMIC DNA]</scope>
    <source>
        <strain evidence="7">HannoverDv2000</strain>
    </source>
</reference>
<dbReference type="Gene3D" id="1.10.8.60">
    <property type="match status" value="1"/>
</dbReference>
<keyword evidence="3 4" id="KW-0067">ATP-binding</keyword>
<dbReference type="FunFam" id="3.40.50.300:FF:000149">
    <property type="entry name" value="Nuclear valosin-containing protein-like"/>
    <property type="match status" value="1"/>
</dbReference>
<dbReference type="GO" id="GO:0005778">
    <property type="term" value="C:peroxisomal membrane"/>
    <property type="evidence" value="ECO:0007669"/>
    <property type="project" value="TreeGrafter"/>
</dbReference>
<dbReference type="PANTHER" id="PTHR23077:SF12">
    <property type="entry name" value="PEROXISOMAL ATPASE PEX1"/>
    <property type="match status" value="1"/>
</dbReference>
<evidence type="ECO:0000313" key="7">
    <source>
        <dbReference type="Proteomes" id="UP000053766"/>
    </source>
</evidence>
<dbReference type="GO" id="GO:0016558">
    <property type="term" value="P:protein import into peroxisome matrix"/>
    <property type="evidence" value="ECO:0007669"/>
    <property type="project" value="TreeGrafter"/>
</dbReference>
<name>A0A0D8XP60_DICVI</name>
<dbReference type="InterPro" id="IPR027417">
    <property type="entry name" value="P-loop_NTPase"/>
</dbReference>
<reference evidence="6 7" key="1">
    <citation type="submission" date="2013-11" db="EMBL/GenBank/DDBJ databases">
        <title>Draft genome of the bovine lungworm Dictyocaulus viviparus.</title>
        <authorList>
            <person name="Mitreva M."/>
        </authorList>
    </citation>
    <scope>NUCLEOTIDE SEQUENCE [LARGE SCALE GENOMIC DNA]</scope>
    <source>
        <strain evidence="6 7">HannoverDv2000</strain>
    </source>
</reference>
<proteinExistence type="inferred from homology"/>
<organism evidence="6 7">
    <name type="scientific">Dictyocaulus viviparus</name>
    <name type="common">Bovine lungworm</name>
    <dbReference type="NCBI Taxonomy" id="29172"/>
    <lineage>
        <taxon>Eukaryota</taxon>
        <taxon>Metazoa</taxon>
        <taxon>Ecdysozoa</taxon>
        <taxon>Nematoda</taxon>
        <taxon>Chromadorea</taxon>
        <taxon>Rhabditida</taxon>
        <taxon>Rhabditina</taxon>
        <taxon>Rhabditomorpha</taxon>
        <taxon>Strongyloidea</taxon>
        <taxon>Metastrongylidae</taxon>
        <taxon>Dictyocaulus</taxon>
    </lineage>
</organism>
<dbReference type="PANTHER" id="PTHR23077">
    <property type="entry name" value="AAA-FAMILY ATPASE"/>
    <property type="match status" value="1"/>
</dbReference>
<dbReference type="Gene3D" id="3.40.50.300">
    <property type="entry name" value="P-loop containing nucleotide triphosphate hydrolases"/>
    <property type="match status" value="1"/>
</dbReference>
<sequence>MADLRRVATRIQVEAKIRAPSSHFLKCDIDVALSQSRFANNVVINTRNISVLSLEDVGGMKEVKRKLLEVLIWPFKYSEVFQTYGLCQGRGVLLHGPSGCGKTLLAKAAAAHSKYNSIFVKGPELLSKYIGSSEENVRNVFERARASAPCIIIFDELDSLAPQRGSDSTGVADRVVNQMLTEMDGVEVIQGVFVIGCSSRIDLIDSALLRPGRFDHILECRAPNEQDRSEILEIVLRSVNHYPSISTADWAKRTDGWTGADLKALITNAQFDAERNFSKNYAYDEGVITITNENIEAVFEDSRPRRSIDMRRKFRVGEKVTLA</sequence>
<dbReference type="SMART" id="SM00382">
    <property type="entry name" value="AAA"/>
    <property type="match status" value="1"/>
</dbReference>
<dbReference type="PROSITE" id="PS00674">
    <property type="entry name" value="AAA"/>
    <property type="match status" value="1"/>
</dbReference>
<comment type="similarity">
    <text evidence="1 4">Belongs to the AAA ATPase family.</text>
</comment>
<evidence type="ECO:0000256" key="3">
    <source>
        <dbReference type="ARBA" id="ARBA00022840"/>
    </source>
</evidence>
<dbReference type="InterPro" id="IPR003593">
    <property type="entry name" value="AAA+_ATPase"/>
</dbReference>
<dbReference type="OrthoDB" id="2187at2759"/>
<dbReference type="InterPro" id="IPR003960">
    <property type="entry name" value="ATPase_AAA_CS"/>
</dbReference>
<dbReference type="Proteomes" id="UP000053766">
    <property type="component" value="Unassembled WGS sequence"/>
</dbReference>
<dbReference type="GO" id="GO:0016887">
    <property type="term" value="F:ATP hydrolysis activity"/>
    <property type="evidence" value="ECO:0007669"/>
    <property type="project" value="InterPro"/>
</dbReference>
<dbReference type="InterPro" id="IPR041569">
    <property type="entry name" value="AAA_lid_3"/>
</dbReference>
<dbReference type="InterPro" id="IPR050168">
    <property type="entry name" value="AAA_ATPase_domain"/>
</dbReference>
<evidence type="ECO:0000313" key="6">
    <source>
        <dbReference type="EMBL" id="KJH44166.1"/>
    </source>
</evidence>
<evidence type="ECO:0000256" key="2">
    <source>
        <dbReference type="ARBA" id="ARBA00022741"/>
    </source>
</evidence>
<dbReference type="Pfam" id="PF17862">
    <property type="entry name" value="AAA_lid_3"/>
    <property type="match status" value="1"/>
</dbReference>
<keyword evidence="7" id="KW-1185">Reference proteome</keyword>
<dbReference type="GO" id="GO:0005829">
    <property type="term" value="C:cytosol"/>
    <property type="evidence" value="ECO:0007669"/>
    <property type="project" value="TreeGrafter"/>
</dbReference>
<accession>A0A0D8XP60</accession>
<protein>
    <submittedName>
        <fullName evidence="6">ATPase, AAA family</fullName>
    </submittedName>
</protein>
<dbReference type="AlphaFoldDB" id="A0A0D8XP60"/>
<dbReference type="InterPro" id="IPR003959">
    <property type="entry name" value="ATPase_AAA_core"/>
</dbReference>
<dbReference type="EMBL" id="KN716493">
    <property type="protein sequence ID" value="KJH44166.1"/>
    <property type="molecule type" value="Genomic_DNA"/>
</dbReference>
<evidence type="ECO:0000259" key="5">
    <source>
        <dbReference type="SMART" id="SM00382"/>
    </source>
</evidence>
<gene>
    <name evidence="6" type="ORF">DICVIV_09799</name>
</gene>
<evidence type="ECO:0000256" key="1">
    <source>
        <dbReference type="ARBA" id="ARBA00006914"/>
    </source>
</evidence>
<keyword evidence="2 4" id="KW-0547">Nucleotide-binding</keyword>
<evidence type="ECO:0000256" key="4">
    <source>
        <dbReference type="RuleBase" id="RU003651"/>
    </source>
</evidence>
<dbReference type="STRING" id="29172.A0A0D8XP60"/>